<accession>A0ABD1N8M0</accession>
<proteinExistence type="predicted"/>
<comment type="caution">
    <text evidence="1">The sequence shown here is derived from an EMBL/GenBank/DDBJ whole genome shotgun (WGS) entry which is preliminary data.</text>
</comment>
<dbReference type="AlphaFoldDB" id="A0ABD1N8M0"/>
<dbReference type="EMBL" id="JBGMDY010000002">
    <property type="protein sequence ID" value="KAL2344251.1"/>
    <property type="molecule type" value="Genomic_DNA"/>
</dbReference>
<evidence type="ECO:0000313" key="2">
    <source>
        <dbReference type="Proteomes" id="UP001603857"/>
    </source>
</evidence>
<evidence type="ECO:0000313" key="1">
    <source>
        <dbReference type="EMBL" id="KAL2344251.1"/>
    </source>
</evidence>
<dbReference type="Proteomes" id="UP001603857">
    <property type="component" value="Unassembled WGS sequence"/>
</dbReference>
<sequence>MLVKRPKSPNYTFLSREEDADSSWVVLYSNLTAEPYHPIACVSLSLSHSHSHR</sequence>
<protein>
    <submittedName>
        <fullName evidence="1">Uncharacterized protein</fullName>
    </submittedName>
</protein>
<name>A0ABD1N8M0_9FABA</name>
<keyword evidence="2" id="KW-1185">Reference proteome</keyword>
<organism evidence="1 2">
    <name type="scientific">Flemingia macrophylla</name>
    <dbReference type="NCBI Taxonomy" id="520843"/>
    <lineage>
        <taxon>Eukaryota</taxon>
        <taxon>Viridiplantae</taxon>
        <taxon>Streptophyta</taxon>
        <taxon>Embryophyta</taxon>
        <taxon>Tracheophyta</taxon>
        <taxon>Spermatophyta</taxon>
        <taxon>Magnoliopsida</taxon>
        <taxon>eudicotyledons</taxon>
        <taxon>Gunneridae</taxon>
        <taxon>Pentapetalae</taxon>
        <taxon>rosids</taxon>
        <taxon>fabids</taxon>
        <taxon>Fabales</taxon>
        <taxon>Fabaceae</taxon>
        <taxon>Papilionoideae</taxon>
        <taxon>50 kb inversion clade</taxon>
        <taxon>NPAAA clade</taxon>
        <taxon>indigoferoid/millettioid clade</taxon>
        <taxon>Phaseoleae</taxon>
        <taxon>Flemingia</taxon>
    </lineage>
</organism>
<reference evidence="1 2" key="1">
    <citation type="submission" date="2024-08" db="EMBL/GenBank/DDBJ databases">
        <title>Insights into the chromosomal genome structure of Flemingia macrophylla.</title>
        <authorList>
            <person name="Ding Y."/>
            <person name="Zhao Y."/>
            <person name="Bi W."/>
            <person name="Wu M."/>
            <person name="Zhao G."/>
            <person name="Gong Y."/>
            <person name="Li W."/>
            <person name="Zhang P."/>
        </authorList>
    </citation>
    <scope>NUCLEOTIDE SEQUENCE [LARGE SCALE GENOMIC DNA]</scope>
    <source>
        <strain evidence="1">DYQJB</strain>
        <tissue evidence="1">Leaf</tissue>
    </source>
</reference>
<gene>
    <name evidence="1" type="ORF">Fmac_005536</name>
</gene>